<proteinExistence type="predicted"/>
<sequence>MVMDGVNGLFSRVMRVFCGKTLPDNNNNHL</sequence>
<evidence type="ECO:0000313" key="1">
    <source>
        <dbReference type="EMBL" id="AAM71961.1"/>
    </source>
</evidence>
<protein>
    <submittedName>
        <fullName evidence="1">Uncharacterized protein</fullName>
    </submittedName>
</protein>
<name>Q8KEG5_CHLTE</name>
<dbReference type="EMBL" id="AE006470">
    <property type="protein sequence ID" value="AAM71961.1"/>
    <property type="molecule type" value="Genomic_DNA"/>
</dbReference>
<dbReference type="Proteomes" id="UP000001007">
    <property type="component" value="Chromosome"/>
</dbReference>
<dbReference type="HOGENOM" id="CLU_3402797_0_0_10"/>
<gene>
    <name evidence="1" type="ordered locus">CT0724</name>
</gene>
<dbReference type="STRING" id="194439.CT0724"/>
<accession>Q8KEG5</accession>
<dbReference type="AlphaFoldDB" id="Q8KEG5"/>
<keyword evidence="2" id="KW-1185">Reference proteome</keyword>
<dbReference type="EnsemblBacteria" id="AAM71961">
    <property type="protein sequence ID" value="AAM71961"/>
    <property type="gene ID" value="CT0724"/>
</dbReference>
<reference evidence="1 2" key="1">
    <citation type="journal article" date="2002" name="Proc. Natl. Acad. Sci. U.S.A.">
        <title>The complete genome sequence of Chlorobium tepidum TLS, a photosynthetic, anaerobic, green-sulfur bacterium.</title>
        <authorList>
            <person name="Eisen J.A."/>
            <person name="Nelson K.E."/>
            <person name="Paulsen I.T."/>
            <person name="Heidelberg J.F."/>
            <person name="Wu M."/>
            <person name="Dodson R.J."/>
            <person name="Deboy R."/>
            <person name="Gwinn M.L."/>
            <person name="Nelson W.C."/>
            <person name="Haft D.H."/>
            <person name="Hickey E.K."/>
            <person name="Peterson J.D."/>
            <person name="Durkin A.S."/>
            <person name="Kolonay J.L."/>
            <person name="Yang F."/>
            <person name="Holt I."/>
            <person name="Umayam L.A."/>
            <person name="Mason T."/>
            <person name="Brenner M."/>
            <person name="Shea T.P."/>
            <person name="Parksey D."/>
            <person name="Nierman W.C."/>
            <person name="Feldblyum T.V."/>
            <person name="Hansen C.L."/>
            <person name="Craven M.B."/>
            <person name="Radune D."/>
            <person name="Vamathevan J."/>
            <person name="Khouri H."/>
            <person name="White O."/>
            <person name="Gruber T.M."/>
            <person name="Ketchum K.A."/>
            <person name="Venter J.C."/>
            <person name="Tettelin H."/>
            <person name="Bryant D.A."/>
            <person name="Fraser C.M."/>
        </authorList>
    </citation>
    <scope>NUCLEOTIDE SEQUENCE [LARGE SCALE GENOMIC DNA]</scope>
    <source>
        <strain evidence="2">ATCC 49652 / DSM 12025 / NBRC 103806 / TLS</strain>
    </source>
</reference>
<dbReference type="KEGG" id="cte:CT0724"/>
<organism evidence="1 2">
    <name type="scientific">Chlorobaculum tepidum (strain ATCC 49652 / DSM 12025 / NBRC 103806 / TLS)</name>
    <name type="common">Chlorobium tepidum</name>
    <dbReference type="NCBI Taxonomy" id="194439"/>
    <lineage>
        <taxon>Bacteria</taxon>
        <taxon>Pseudomonadati</taxon>
        <taxon>Chlorobiota</taxon>
        <taxon>Chlorobiia</taxon>
        <taxon>Chlorobiales</taxon>
        <taxon>Chlorobiaceae</taxon>
        <taxon>Chlorobaculum</taxon>
    </lineage>
</organism>
<evidence type="ECO:0000313" key="2">
    <source>
        <dbReference type="Proteomes" id="UP000001007"/>
    </source>
</evidence>